<keyword evidence="4" id="KW-0862">Zinc</keyword>
<feature type="domain" description="Metallo-beta-lactamase" evidence="5">
    <location>
        <begin position="101"/>
        <end position="268"/>
    </location>
</feature>
<keyword evidence="3 6" id="KW-0378">Hydrolase</keyword>
<dbReference type="GO" id="GO:0046872">
    <property type="term" value="F:metal ion binding"/>
    <property type="evidence" value="ECO:0007669"/>
    <property type="project" value="UniProtKB-KW"/>
</dbReference>
<dbReference type="InterPro" id="IPR051453">
    <property type="entry name" value="MBL_Glyoxalase_II"/>
</dbReference>
<dbReference type="STRING" id="1184151.AW736_17745"/>
<evidence type="ECO:0000259" key="5">
    <source>
        <dbReference type="SMART" id="SM00849"/>
    </source>
</evidence>
<keyword evidence="7" id="KW-1185">Reference proteome</keyword>
<comment type="cofactor">
    <cofactor evidence="1">
        <name>Zn(2+)</name>
        <dbReference type="ChEBI" id="CHEBI:29105"/>
    </cofactor>
</comment>
<dbReference type="Gene3D" id="3.60.15.10">
    <property type="entry name" value="Ribonuclease Z/Hydroxyacylglutathione hydrolase-like"/>
    <property type="match status" value="1"/>
</dbReference>
<dbReference type="AlphaFoldDB" id="A0A178IIG4"/>
<name>A0A178IIG4_9BACT</name>
<dbReference type="SMART" id="SM00849">
    <property type="entry name" value="Lactamase_B"/>
    <property type="match status" value="1"/>
</dbReference>
<evidence type="ECO:0000256" key="2">
    <source>
        <dbReference type="ARBA" id="ARBA00022723"/>
    </source>
</evidence>
<dbReference type="Proteomes" id="UP000078486">
    <property type="component" value="Unassembled WGS sequence"/>
</dbReference>
<keyword evidence="2" id="KW-0479">Metal-binding</keyword>
<dbReference type="InterPro" id="IPR001279">
    <property type="entry name" value="Metallo-B-lactamas"/>
</dbReference>
<dbReference type="OrthoDB" id="9802248at2"/>
<evidence type="ECO:0000256" key="4">
    <source>
        <dbReference type="ARBA" id="ARBA00022833"/>
    </source>
</evidence>
<organism evidence="6 7">
    <name type="scientific">Termitidicoccus mucosus</name>
    <dbReference type="NCBI Taxonomy" id="1184151"/>
    <lineage>
        <taxon>Bacteria</taxon>
        <taxon>Pseudomonadati</taxon>
        <taxon>Verrucomicrobiota</taxon>
        <taxon>Opitutia</taxon>
        <taxon>Opitutales</taxon>
        <taxon>Opitutaceae</taxon>
        <taxon>Termitidicoccus</taxon>
    </lineage>
</organism>
<comment type="caution">
    <text evidence="6">The sequence shown here is derived from an EMBL/GenBank/DDBJ whole genome shotgun (WGS) entry which is preliminary data.</text>
</comment>
<dbReference type="SUPFAM" id="SSF56281">
    <property type="entry name" value="Metallo-hydrolase/oxidoreductase"/>
    <property type="match status" value="1"/>
</dbReference>
<dbReference type="Pfam" id="PF00753">
    <property type="entry name" value="Lactamase_B"/>
    <property type="match status" value="1"/>
</dbReference>
<dbReference type="GO" id="GO:0016787">
    <property type="term" value="F:hydrolase activity"/>
    <property type="evidence" value="ECO:0007669"/>
    <property type="project" value="UniProtKB-KW"/>
</dbReference>
<evidence type="ECO:0000313" key="7">
    <source>
        <dbReference type="Proteomes" id="UP000078486"/>
    </source>
</evidence>
<gene>
    <name evidence="6" type="ORF">AW736_17745</name>
</gene>
<evidence type="ECO:0000256" key="3">
    <source>
        <dbReference type="ARBA" id="ARBA00022801"/>
    </source>
</evidence>
<evidence type="ECO:0000256" key="1">
    <source>
        <dbReference type="ARBA" id="ARBA00001947"/>
    </source>
</evidence>
<protein>
    <submittedName>
        <fullName evidence="6">MBL fold metallo-hydrolase</fullName>
    </submittedName>
</protein>
<proteinExistence type="predicted"/>
<dbReference type="PANTHER" id="PTHR46233">
    <property type="entry name" value="HYDROXYACYLGLUTATHIONE HYDROLASE GLOC"/>
    <property type="match status" value="1"/>
</dbReference>
<sequence length="286" mass="30835">MVIEFAPLEDELGDVLDKAMLRAELSGDALAGRAGVAPEKIRDAIDYRNELSADEIRRLAASLSLNEAGLLSLAQNRYPLPAIAGLPLCLYPLRNPHGIGVANAYIVADCSSHAGILFDTGASHAALRRVWPKRIQKLDAIFITHAQTEHVGGLAALLDELGPVPVFCPEDSPPLPGVDNPVAAGEAARLRFGKFEVRVLKTPGHAEAHNCYHITVPKLPHSAGLLVSGDLLFAGSAGRGFFCCHRMEESLRRLFDELPDNTVIAPGHGPLTTLENERRFNPFAPR</sequence>
<dbReference type="EMBL" id="LRRQ01000119">
    <property type="protein sequence ID" value="OAM88876.1"/>
    <property type="molecule type" value="Genomic_DNA"/>
</dbReference>
<reference evidence="6 7" key="1">
    <citation type="submission" date="2016-01" db="EMBL/GenBank/DDBJ databases">
        <title>High potential of lignocellulose degradation of a new Verrucomicrobia species.</title>
        <authorList>
            <person name="Wang Y."/>
            <person name="Shi Y."/>
            <person name="Qiu Z."/>
            <person name="Liu S."/>
            <person name="Yang H."/>
        </authorList>
    </citation>
    <scope>NUCLEOTIDE SEQUENCE [LARGE SCALE GENOMIC DNA]</scope>
    <source>
        <strain evidence="6 7">TSB47</strain>
    </source>
</reference>
<dbReference type="PANTHER" id="PTHR46233:SF3">
    <property type="entry name" value="HYDROXYACYLGLUTATHIONE HYDROLASE GLOC"/>
    <property type="match status" value="1"/>
</dbReference>
<evidence type="ECO:0000313" key="6">
    <source>
        <dbReference type="EMBL" id="OAM88876.1"/>
    </source>
</evidence>
<accession>A0A178IIG4</accession>
<dbReference type="InterPro" id="IPR036866">
    <property type="entry name" value="RibonucZ/Hydroxyglut_hydro"/>
</dbReference>